<reference evidence="2 3" key="1">
    <citation type="submission" date="2013-03" db="EMBL/GenBank/DDBJ databases">
        <title>The Genome Sequence of Cladophialophora yegresii CBS 114405.</title>
        <authorList>
            <consortium name="The Broad Institute Genomics Platform"/>
            <person name="Cuomo C."/>
            <person name="de Hoog S."/>
            <person name="Gorbushina A."/>
            <person name="Walker B."/>
            <person name="Young S.K."/>
            <person name="Zeng Q."/>
            <person name="Gargeya S."/>
            <person name="Fitzgerald M."/>
            <person name="Haas B."/>
            <person name="Abouelleil A."/>
            <person name="Allen A.W."/>
            <person name="Alvarado L."/>
            <person name="Arachchi H.M."/>
            <person name="Berlin A.M."/>
            <person name="Chapman S.B."/>
            <person name="Gainer-Dewar J."/>
            <person name="Goldberg J."/>
            <person name="Griggs A."/>
            <person name="Gujja S."/>
            <person name="Hansen M."/>
            <person name="Howarth C."/>
            <person name="Imamovic A."/>
            <person name="Ireland A."/>
            <person name="Larimer J."/>
            <person name="McCowan C."/>
            <person name="Murphy C."/>
            <person name="Pearson M."/>
            <person name="Poon T.W."/>
            <person name="Priest M."/>
            <person name="Roberts A."/>
            <person name="Saif S."/>
            <person name="Shea T."/>
            <person name="Sisk P."/>
            <person name="Sykes S."/>
            <person name="Wortman J."/>
            <person name="Nusbaum C."/>
            <person name="Birren B."/>
        </authorList>
    </citation>
    <scope>NUCLEOTIDE SEQUENCE [LARGE SCALE GENOMIC DNA]</scope>
    <source>
        <strain evidence="2 3">CBS 114405</strain>
    </source>
</reference>
<protein>
    <recommendedName>
        <fullName evidence="4">Extracellular membrane protein CFEM domain-containing protein</fullName>
    </recommendedName>
</protein>
<comment type="caution">
    <text evidence="2">The sequence shown here is derived from an EMBL/GenBank/DDBJ whole genome shotgun (WGS) entry which is preliminary data.</text>
</comment>
<evidence type="ECO:0008006" key="4">
    <source>
        <dbReference type="Google" id="ProtNLM"/>
    </source>
</evidence>
<dbReference type="HOGENOM" id="CLU_104756_1_0_1"/>
<dbReference type="AlphaFoldDB" id="W9WJJ3"/>
<proteinExistence type="predicted"/>
<name>W9WJJ3_9EURO</name>
<dbReference type="Proteomes" id="UP000019473">
    <property type="component" value="Unassembled WGS sequence"/>
</dbReference>
<gene>
    <name evidence="2" type="ORF">A1O7_06092</name>
</gene>
<evidence type="ECO:0000256" key="1">
    <source>
        <dbReference type="SAM" id="MobiDB-lite"/>
    </source>
</evidence>
<feature type="region of interest" description="Disordered" evidence="1">
    <location>
        <begin position="77"/>
        <end position="102"/>
    </location>
</feature>
<dbReference type="RefSeq" id="XP_007758287.1">
    <property type="nucleotide sequence ID" value="XM_007760097.1"/>
</dbReference>
<dbReference type="eggNOG" id="ENOG502SEV8">
    <property type="taxonomic scope" value="Eukaryota"/>
</dbReference>
<dbReference type="OrthoDB" id="2507140at2759"/>
<dbReference type="EMBL" id="AMGW01000004">
    <property type="protein sequence ID" value="EXJ58664.1"/>
    <property type="molecule type" value="Genomic_DNA"/>
</dbReference>
<dbReference type="VEuPathDB" id="FungiDB:A1O7_06092"/>
<feature type="compositionally biased region" description="Low complexity" evidence="1">
    <location>
        <begin position="77"/>
        <end position="94"/>
    </location>
</feature>
<sequence length="156" mass="15495">MPSPIHKGDPVLIRTISILDACLATIQGQVNSCLSTDYGCLCTQYQNLLTCYNNCPADPGVSTVQQQREQYCAAASAYPSSTSTPATTGSATSSVPLTNPTATTSSEAAVQSGFATGSGSASASATDSADSSNSASGLSVGGSLVAVALAGLGYIL</sequence>
<evidence type="ECO:0000313" key="3">
    <source>
        <dbReference type="Proteomes" id="UP000019473"/>
    </source>
</evidence>
<evidence type="ECO:0000313" key="2">
    <source>
        <dbReference type="EMBL" id="EXJ58664.1"/>
    </source>
</evidence>
<keyword evidence="3" id="KW-1185">Reference proteome</keyword>
<dbReference type="GeneID" id="19180672"/>
<organism evidence="2 3">
    <name type="scientific">Cladophialophora yegresii CBS 114405</name>
    <dbReference type="NCBI Taxonomy" id="1182544"/>
    <lineage>
        <taxon>Eukaryota</taxon>
        <taxon>Fungi</taxon>
        <taxon>Dikarya</taxon>
        <taxon>Ascomycota</taxon>
        <taxon>Pezizomycotina</taxon>
        <taxon>Eurotiomycetes</taxon>
        <taxon>Chaetothyriomycetidae</taxon>
        <taxon>Chaetothyriales</taxon>
        <taxon>Herpotrichiellaceae</taxon>
        <taxon>Cladophialophora</taxon>
    </lineage>
</organism>
<accession>W9WJJ3</accession>
<dbReference type="STRING" id="1182544.W9WJJ3"/>